<gene>
    <name evidence="1" type="ORF">FRX31_018941</name>
</gene>
<accession>A0A7J6W307</accession>
<protein>
    <submittedName>
        <fullName evidence="1">Uncharacterized protein</fullName>
    </submittedName>
</protein>
<sequence length="63" mass="7299">MEEGCAWKIPNKKVFLLKMGENIFIFVWSLHHCPNHWIDANSILKSGPLDGPNSNEVNQKFKF</sequence>
<dbReference type="Proteomes" id="UP000554482">
    <property type="component" value="Unassembled WGS sequence"/>
</dbReference>
<evidence type="ECO:0000313" key="2">
    <source>
        <dbReference type="Proteomes" id="UP000554482"/>
    </source>
</evidence>
<reference evidence="1 2" key="1">
    <citation type="submission" date="2020-06" db="EMBL/GenBank/DDBJ databases">
        <title>Transcriptomic and genomic resources for Thalictrum thalictroides and T. hernandezii: Facilitating candidate gene discovery in an emerging model plant lineage.</title>
        <authorList>
            <person name="Arias T."/>
            <person name="Riano-Pachon D.M."/>
            <person name="Di Stilio V.S."/>
        </authorList>
    </citation>
    <scope>NUCLEOTIDE SEQUENCE [LARGE SCALE GENOMIC DNA]</scope>
    <source>
        <strain evidence="2">cv. WT478/WT964</strain>
        <tissue evidence="1">Leaves</tissue>
    </source>
</reference>
<evidence type="ECO:0000313" key="1">
    <source>
        <dbReference type="EMBL" id="KAF5191473.1"/>
    </source>
</evidence>
<organism evidence="1 2">
    <name type="scientific">Thalictrum thalictroides</name>
    <name type="common">Rue-anemone</name>
    <name type="synonym">Anemone thalictroides</name>
    <dbReference type="NCBI Taxonomy" id="46969"/>
    <lineage>
        <taxon>Eukaryota</taxon>
        <taxon>Viridiplantae</taxon>
        <taxon>Streptophyta</taxon>
        <taxon>Embryophyta</taxon>
        <taxon>Tracheophyta</taxon>
        <taxon>Spermatophyta</taxon>
        <taxon>Magnoliopsida</taxon>
        <taxon>Ranunculales</taxon>
        <taxon>Ranunculaceae</taxon>
        <taxon>Thalictroideae</taxon>
        <taxon>Thalictrum</taxon>
    </lineage>
</organism>
<dbReference type="AlphaFoldDB" id="A0A7J6W307"/>
<proteinExistence type="predicted"/>
<feature type="non-terminal residue" evidence="1">
    <location>
        <position position="1"/>
    </location>
</feature>
<dbReference type="OrthoDB" id="1470350at2759"/>
<dbReference type="EMBL" id="JABWDY010022761">
    <property type="protein sequence ID" value="KAF5191473.1"/>
    <property type="molecule type" value="Genomic_DNA"/>
</dbReference>
<comment type="caution">
    <text evidence="1">The sequence shown here is derived from an EMBL/GenBank/DDBJ whole genome shotgun (WGS) entry which is preliminary data.</text>
</comment>
<keyword evidence="2" id="KW-1185">Reference proteome</keyword>
<name>A0A7J6W307_THATH</name>